<dbReference type="InterPro" id="IPR020843">
    <property type="entry name" value="ER"/>
</dbReference>
<accession>A0A9W6FR36</accession>
<dbReference type="SUPFAM" id="SSF51735">
    <property type="entry name" value="NAD(P)-binding Rossmann-fold domains"/>
    <property type="match status" value="1"/>
</dbReference>
<dbReference type="Pfam" id="PF08240">
    <property type="entry name" value="ADH_N"/>
    <property type="match status" value="1"/>
</dbReference>
<feature type="domain" description="Enoyl reductase (ER)" evidence="1">
    <location>
        <begin position="10"/>
        <end position="313"/>
    </location>
</feature>
<evidence type="ECO:0000313" key="3">
    <source>
        <dbReference type="Proteomes" id="UP001144396"/>
    </source>
</evidence>
<dbReference type="RefSeq" id="WP_281882734.1">
    <property type="nucleotide sequence ID" value="NZ_BSDP01000001.1"/>
</dbReference>
<dbReference type="EMBL" id="BSDP01000001">
    <property type="protein sequence ID" value="GLI26718.1"/>
    <property type="molecule type" value="Genomic_DNA"/>
</dbReference>
<name>A0A9W6FR36_9MICO</name>
<evidence type="ECO:0000313" key="2">
    <source>
        <dbReference type="EMBL" id="GLI26718.1"/>
    </source>
</evidence>
<dbReference type="Pfam" id="PF13602">
    <property type="entry name" value="ADH_zinc_N_2"/>
    <property type="match status" value="1"/>
</dbReference>
<dbReference type="InterPro" id="IPR013154">
    <property type="entry name" value="ADH-like_N"/>
</dbReference>
<dbReference type="Gene3D" id="3.40.50.720">
    <property type="entry name" value="NAD(P)-binding Rossmann-like Domain"/>
    <property type="match status" value="1"/>
</dbReference>
<protein>
    <submittedName>
        <fullName evidence="2">NADPH:quinone reductase</fullName>
    </submittedName>
</protein>
<comment type="caution">
    <text evidence="2">The sequence shown here is derived from an EMBL/GenBank/DDBJ whole genome shotgun (WGS) entry which is preliminary data.</text>
</comment>
<evidence type="ECO:0000259" key="1">
    <source>
        <dbReference type="SMART" id="SM00829"/>
    </source>
</evidence>
<organism evidence="2 3">
    <name type="scientific">Agromyces rhizosphaerae</name>
    <dbReference type="NCBI Taxonomy" id="88374"/>
    <lineage>
        <taxon>Bacteria</taxon>
        <taxon>Bacillati</taxon>
        <taxon>Actinomycetota</taxon>
        <taxon>Actinomycetes</taxon>
        <taxon>Micrococcales</taxon>
        <taxon>Microbacteriaceae</taxon>
        <taxon>Agromyces</taxon>
    </lineage>
</organism>
<keyword evidence="3" id="KW-1185">Reference proteome</keyword>
<dbReference type="InterPro" id="IPR050700">
    <property type="entry name" value="YIM1/Zinc_Alcohol_DH_Fams"/>
</dbReference>
<dbReference type="PANTHER" id="PTHR11695:SF294">
    <property type="entry name" value="RETICULON-4-INTERACTING PROTEIN 1, MITOCHONDRIAL"/>
    <property type="match status" value="1"/>
</dbReference>
<gene>
    <name evidence="2" type="primary">qor</name>
    <name evidence="2" type="ORF">ARHIZOSPH14_09600</name>
</gene>
<sequence length="319" mass="33111">MRALVIDATGDPEQLDIGEVPDPVRVSDEVLVRVAAAGVNPIDAKTRAGRGVSGAIDAWPAVLGFDFAGVVEATPTAMHPLQPGTRVYGMTRVPRTTGSYAELAAVSSLSVAAAPASLSLTEAAAVPVAALTAWSAVVETAKAHDGQRMLIHAAAGGVGHFAVQFAAYFGVRVTATCSAENAEFVRSLGAHRVIDYRSERFEQVAGQQDAVIDLIGNVVDDVGTRSLDVVRPGGLVVNVPTKSWPTLEEDAAARGVLATGLSVAPDARTLAVITRLIDDGSVKVHVDRVLDLADGAEAHRLVEAGHVRGKLVLKVADLD</sequence>
<dbReference type="GO" id="GO:0016491">
    <property type="term" value="F:oxidoreductase activity"/>
    <property type="evidence" value="ECO:0007669"/>
    <property type="project" value="InterPro"/>
</dbReference>
<dbReference type="InterPro" id="IPR036291">
    <property type="entry name" value="NAD(P)-bd_dom_sf"/>
</dbReference>
<dbReference type="SUPFAM" id="SSF50129">
    <property type="entry name" value="GroES-like"/>
    <property type="match status" value="1"/>
</dbReference>
<dbReference type="AlphaFoldDB" id="A0A9W6FR36"/>
<proteinExistence type="predicted"/>
<dbReference type="InterPro" id="IPR011032">
    <property type="entry name" value="GroES-like_sf"/>
</dbReference>
<dbReference type="PANTHER" id="PTHR11695">
    <property type="entry name" value="ALCOHOL DEHYDROGENASE RELATED"/>
    <property type="match status" value="1"/>
</dbReference>
<reference evidence="2" key="1">
    <citation type="submission" date="2022-12" db="EMBL/GenBank/DDBJ databases">
        <title>Reference genome sequencing for broad-spectrum identification of bacterial and archaeal isolates by mass spectrometry.</title>
        <authorList>
            <person name="Sekiguchi Y."/>
            <person name="Tourlousse D.M."/>
        </authorList>
    </citation>
    <scope>NUCLEOTIDE SEQUENCE</scope>
    <source>
        <strain evidence="2">14</strain>
    </source>
</reference>
<dbReference type="Gene3D" id="3.90.180.10">
    <property type="entry name" value="Medium-chain alcohol dehydrogenases, catalytic domain"/>
    <property type="match status" value="1"/>
</dbReference>
<dbReference type="SMART" id="SM00829">
    <property type="entry name" value="PKS_ER"/>
    <property type="match status" value="1"/>
</dbReference>
<dbReference type="CDD" id="cd05289">
    <property type="entry name" value="MDR_like_2"/>
    <property type="match status" value="1"/>
</dbReference>
<dbReference type="Proteomes" id="UP001144396">
    <property type="component" value="Unassembled WGS sequence"/>
</dbReference>